<dbReference type="STRING" id="695850.A0A067BGU2"/>
<dbReference type="InterPro" id="IPR001611">
    <property type="entry name" value="Leu-rich_rpt"/>
</dbReference>
<dbReference type="InterPro" id="IPR032675">
    <property type="entry name" value="LRR_dom_sf"/>
</dbReference>
<protein>
    <recommendedName>
        <fullName evidence="5">Leucine-rich repeat-containing protein 51</fullName>
    </recommendedName>
</protein>
<dbReference type="InterPro" id="IPR025875">
    <property type="entry name" value="Leu-rich_rpt_4"/>
</dbReference>
<dbReference type="Pfam" id="PF12799">
    <property type="entry name" value="LRR_4"/>
    <property type="match status" value="1"/>
</dbReference>
<name>A0A067BGU2_SAPPC</name>
<evidence type="ECO:0008006" key="5">
    <source>
        <dbReference type="Google" id="ProtNLM"/>
    </source>
</evidence>
<dbReference type="AlphaFoldDB" id="A0A067BGU2"/>
<dbReference type="PRINTS" id="PR00019">
    <property type="entry name" value="LEURICHRPT"/>
</dbReference>
<dbReference type="GO" id="GO:0005737">
    <property type="term" value="C:cytoplasm"/>
    <property type="evidence" value="ECO:0007669"/>
    <property type="project" value="TreeGrafter"/>
</dbReference>
<dbReference type="GeneID" id="24138750"/>
<accession>A0A067BGU2</accession>
<dbReference type="RefSeq" id="XP_012211917.1">
    <property type="nucleotide sequence ID" value="XM_012356527.1"/>
</dbReference>
<evidence type="ECO:0000256" key="2">
    <source>
        <dbReference type="ARBA" id="ARBA00022737"/>
    </source>
</evidence>
<dbReference type="KEGG" id="spar:SPRG_17193"/>
<dbReference type="Proteomes" id="UP000030745">
    <property type="component" value="Unassembled WGS sequence"/>
</dbReference>
<proteinExistence type="predicted"/>
<sequence length="179" mass="20069">MAALTFEAAHPKLIVRRPDLRALSDLRIENAARLVCLNVSDNILQDLAVDSTLVYPALEHLNASRNWLSDMSHLRCFLSLVHVDLSHNQIRTVDGLESLQHLQVLDLSHNVVRTFLDVRSMSLNRSLQSLYLHHNPIADLKGYRARLASLLPSLLMLDDVRYPRKPNAASRAAGSGSHL</sequence>
<dbReference type="PANTHER" id="PTHR15454:SF70">
    <property type="entry name" value="LEUCINE-RICH REPEAT PROTEIN (LRRP)"/>
    <property type="match status" value="1"/>
</dbReference>
<dbReference type="SUPFAM" id="SSF52075">
    <property type="entry name" value="Outer arm dynein light chain 1"/>
    <property type="match status" value="1"/>
</dbReference>
<dbReference type="EMBL" id="KK583683">
    <property type="protein sequence ID" value="KDO17373.1"/>
    <property type="molecule type" value="Genomic_DNA"/>
</dbReference>
<dbReference type="PANTHER" id="PTHR15454">
    <property type="entry name" value="NISCHARIN RELATED"/>
    <property type="match status" value="1"/>
</dbReference>
<organism evidence="3 4">
    <name type="scientific">Saprolegnia parasitica (strain CBS 223.65)</name>
    <dbReference type="NCBI Taxonomy" id="695850"/>
    <lineage>
        <taxon>Eukaryota</taxon>
        <taxon>Sar</taxon>
        <taxon>Stramenopiles</taxon>
        <taxon>Oomycota</taxon>
        <taxon>Saprolegniomycetes</taxon>
        <taxon>Saprolegniales</taxon>
        <taxon>Saprolegniaceae</taxon>
        <taxon>Saprolegnia</taxon>
    </lineage>
</organism>
<keyword evidence="4" id="KW-1185">Reference proteome</keyword>
<dbReference type="PROSITE" id="PS51450">
    <property type="entry name" value="LRR"/>
    <property type="match status" value="2"/>
</dbReference>
<dbReference type="VEuPathDB" id="FungiDB:SPRG_17193"/>
<reference evidence="3 4" key="1">
    <citation type="journal article" date="2013" name="PLoS Genet.">
        <title>Distinctive expansion of potential virulence genes in the genome of the oomycete fish pathogen Saprolegnia parasitica.</title>
        <authorList>
            <person name="Jiang R.H."/>
            <person name="de Bruijn I."/>
            <person name="Haas B.J."/>
            <person name="Belmonte R."/>
            <person name="Lobach L."/>
            <person name="Christie J."/>
            <person name="van den Ackerveken G."/>
            <person name="Bottin A."/>
            <person name="Bulone V."/>
            <person name="Diaz-Moreno S.M."/>
            <person name="Dumas B."/>
            <person name="Fan L."/>
            <person name="Gaulin E."/>
            <person name="Govers F."/>
            <person name="Grenville-Briggs L.J."/>
            <person name="Horner N.R."/>
            <person name="Levin J.Z."/>
            <person name="Mammella M."/>
            <person name="Meijer H.J."/>
            <person name="Morris P."/>
            <person name="Nusbaum C."/>
            <person name="Oome S."/>
            <person name="Phillips A.J."/>
            <person name="van Rooyen D."/>
            <person name="Rzeszutek E."/>
            <person name="Saraiva M."/>
            <person name="Secombes C.J."/>
            <person name="Seidl M.F."/>
            <person name="Snel B."/>
            <person name="Stassen J.H."/>
            <person name="Sykes S."/>
            <person name="Tripathy S."/>
            <person name="van den Berg H."/>
            <person name="Vega-Arreguin J.C."/>
            <person name="Wawra S."/>
            <person name="Young S.K."/>
            <person name="Zeng Q."/>
            <person name="Dieguez-Uribeondo J."/>
            <person name="Russ C."/>
            <person name="Tyler B.M."/>
            <person name="van West P."/>
        </authorList>
    </citation>
    <scope>NUCLEOTIDE SEQUENCE [LARGE SCALE GENOMIC DNA]</scope>
    <source>
        <strain evidence="3 4">CBS 223.65</strain>
    </source>
</reference>
<keyword evidence="1" id="KW-0433">Leucine-rich repeat</keyword>
<keyword evidence="2" id="KW-0677">Repeat</keyword>
<evidence type="ECO:0000256" key="1">
    <source>
        <dbReference type="ARBA" id="ARBA00022614"/>
    </source>
</evidence>
<gene>
    <name evidence="3" type="ORF">SPRG_17193</name>
</gene>
<dbReference type="Gene3D" id="3.80.10.10">
    <property type="entry name" value="Ribonuclease Inhibitor"/>
    <property type="match status" value="1"/>
</dbReference>
<evidence type="ECO:0000313" key="4">
    <source>
        <dbReference type="Proteomes" id="UP000030745"/>
    </source>
</evidence>
<evidence type="ECO:0000313" key="3">
    <source>
        <dbReference type="EMBL" id="KDO17373.1"/>
    </source>
</evidence>
<dbReference type="OrthoDB" id="78286at2759"/>